<dbReference type="EMBL" id="UINC01201307">
    <property type="protein sequence ID" value="SVE20588.1"/>
    <property type="molecule type" value="Genomic_DNA"/>
</dbReference>
<dbReference type="AlphaFoldDB" id="A0A383BMH2"/>
<gene>
    <name evidence="1" type="ORF">METZ01_LOCUS473442</name>
</gene>
<evidence type="ECO:0000313" key="1">
    <source>
        <dbReference type="EMBL" id="SVE20588.1"/>
    </source>
</evidence>
<proteinExistence type="predicted"/>
<protein>
    <submittedName>
        <fullName evidence="1">Uncharacterized protein</fullName>
    </submittedName>
</protein>
<sequence>MSASSKIFDHNDFSKMGARPLALKEVLCLRDGIGISSIPDLSYPYQIQKFANHEAILLALN</sequence>
<organism evidence="1">
    <name type="scientific">marine metagenome</name>
    <dbReference type="NCBI Taxonomy" id="408172"/>
    <lineage>
        <taxon>unclassified sequences</taxon>
        <taxon>metagenomes</taxon>
        <taxon>ecological metagenomes</taxon>
    </lineage>
</organism>
<reference evidence="1" key="1">
    <citation type="submission" date="2018-05" db="EMBL/GenBank/DDBJ databases">
        <authorList>
            <person name="Lanie J.A."/>
            <person name="Ng W.-L."/>
            <person name="Kazmierczak K.M."/>
            <person name="Andrzejewski T.M."/>
            <person name="Davidsen T.M."/>
            <person name="Wayne K.J."/>
            <person name="Tettelin H."/>
            <person name="Glass J.I."/>
            <person name="Rusch D."/>
            <person name="Podicherti R."/>
            <person name="Tsui H.-C.T."/>
            <person name="Winkler M.E."/>
        </authorList>
    </citation>
    <scope>NUCLEOTIDE SEQUENCE</scope>
</reference>
<accession>A0A383BMH2</accession>
<name>A0A383BMH2_9ZZZZ</name>